<keyword evidence="2" id="KW-0238">DNA-binding</keyword>
<evidence type="ECO:0000256" key="2">
    <source>
        <dbReference type="ARBA" id="ARBA00023125"/>
    </source>
</evidence>
<proteinExistence type="predicted"/>
<dbReference type="EMBL" id="JBHMCF010000037">
    <property type="protein sequence ID" value="MFB9474199.1"/>
    <property type="molecule type" value="Genomic_DNA"/>
</dbReference>
<evidence type="ECO:0000256" key="1">
    <source>
        <dbReference type="ARBA" id="ARBA00023015"/>
    </source>
</evidence>
<keyword evidence="1" id="KW-0805">Transcription regulation</keyword>
<evidence type="ECO:0000313" key="5">
    <source>
        <dbReference type="EMBL" id="MFB9474199.1"/>
    </source>
</evidence>
<dbReference type="Proteomes" id="UP001589568">
    <property type="component" value="Unassembled WGS sequence"/>
</dbReference>
<comment type="caution">
    <text evidence="5">The sequence shown here is derived from an EMBL/GenBank/DDBJ whole genome shotgun (WGS) entry which is preliminary data.</text>
</comment>
<dbReference type="PROSITE" id="PS01124">
    <property type="entry name" value="HTH_ARAC_FAMILY_2"/>
    <property type="match status" value="1"/>
</dbReference>
<dbReference type="Gene3D" id="1.10.10.60">
    <property type="entry name" value="Homeodomain-like"/>
    <property type="match status" value="1"/>
</dbReference>
<evidence type="ECO:0000313" key="6">
    <source>
        <dbReference type="Proteomes" id="UP001589568"/>
    </source>
</evidence>
<protein>
    <submittedName>
        <fullName evidence="5">Helix-turn-helix transcriptional regulator</fullName>
    </submittedName>
</protein>
<dbReference type="InterPro" id="IPR018060">
    <property type="entry name" value="HTH_AraC"/>
</dbReference>
<dbReference type="Pfam" id="PF12833">
    <property type="entry name" value="HTH_18"/>
    <property type="match status" value="1"/>
</dbReference>
<sequence>MVARTAPPHLRPYVLGWASHRVSATAPPPSRMLPLNAATLIIDCTGLPAVLTGPRSVASPAGEVGWYDGVAVGLTPAGMSALLGTPMRDLADTAVRLEGARVKELAERLAAAPSWQGRFAVLEEVLTARARPADDDALIMYAWRRLQAPAEGLTVTSLAAELGVSRRYLELGFRRVVGLSPKTVARVARFQRAMEVLRRPGATLSAAVACGYADQSHLSREVRGMTALTPKQLFALVQDVDRLSA</sequence>
<organism evidence="5 6">
    <name type="scientific">Nonomuraea salmonea</name>
    <dbReference type="NCBI Taxonomy" id="46181"/>
    <lineage>
        <taxon>Bacteria</taxon>
        <taxon>Bacillati</taxon>
        <taxon>Actinomycetota</taxon>
        <taxon>Actinomycetes</taxon>
        <taxon>Streptosporangiales</taxon>
        <taxon>Streptosporangiaceae</taxon>
        <taxon>Nonomuraea</taxon>
    </lineage>
</organism>
<dbReference type="InterPro" id="IPR050204">
    <property type="entry name" value="AraC_XylS_family_regulators"/>
</dbReference>
<name>A0ABV5NV44_9ACTN</name>
<keyword evidence="3" id="KW-0804">Transcription</keyword>
<keyword evidence="6" id="KW-1185">Reference proteome</keyword>
<feature type="domain" description="HTH araC/xylS-type" evidence="4">
    <location>
        <begin position="136"/>
        <end position="236"/>
    </location>
</feature>
<evidence type="ECO:0000259" key="4">
    <source>
        <dbReference type="PROSITE" id="PS01124"/>
    </source>
</evidence>
<reference evidence="5 6" key="1">
    <citation type="submission" date="2024-09" db="EMBL/GenBank/DDBJ databases">
        <authorList>
            <person name="Sun Q."/>
            <person name="Mori K."/>
        </authorList>
    </citation>
    <scope>NUCLEOTIDE SEQUENCE [LARGE SCALE GENOMIC DNA]</scope>
    <source>
        <strain evidence="5 6">JCM 3324</strain>
    </source>
</reference>
<dbReference type="PANTHER" id="PTHR46796:SF15">
    <property type="entry name" value="BLL1074 PROTEIN"/>
    <property type="match status" value="1"/>
</dbReference>
<dbReference type="SMART" id="SM00342">
    <property type="entry name" value="HTH_ARAC"/>
    <property type="match status" value="1"/>
</dbReference>
<dbReference type="PANTHER" id="PTHR46796">
    <property type="entry name" value="HTH-TYPE TRANSCRIPTIONAL ACTIVATOR RHAS-RELATED"/>
    <property type="match status" value="1"/>
</dbReference>
<gene>
    <name evidence="5" type="ORF">ACFFR3_32310</name>
</gene>
<accession>A0ABV5NV44</accession>
<dbReference type="RefSeq" id="WP_379484367.1">
    <property type="nucleotide sequence ID" value="NZ_JBHMCF010000037.1"/>
</dbReference>
<evidence type="ECO:0000256" key="3">
    <source>
        <dbReference type="ARBA" id="ARBA00023163"/>
    </source>
</evidence>